<protein>
    <submittedName>
        <fullName evidence="2">Uncharacterized protein</fullName>
    </submittedName>
</protein>
<keyword evidence="1" id="KW-0812">Transmembrane</keyword>
<reference evidence="2" key="1">
    <citation type="journal article" date="2018" name="J. Virol.">
        <title>Copy number heterogeneity, large origin tandem repeats, and interspecies recombination in HHV-6A and HHV-6B reference strains.</title>
        <authorList>
            <person name="Greninger A.L."/>
            <person name="Roychoudhury P."/>
            <person name="Makhsous N."/>
            <person name="Hanson D."/>
            <person name="Chase J."/>
            <person name="Krueger G."/>
            <person name="Xie H."/>
            <person name="Huang M.-L."/>
            <person name="Saunders L."/>
            <person name="Ablashi D."/>
            <person name="Koelle D.M."/>
            <person name="Cook L."/>
            <person name="Jerome K.R."/>
        </authorList>
    </citation>
    <scope>NUCLEOTIDE SEQUENCE</scope>
    <source>
        <strain evidence="2">ABI-HHV6A</strain>
    </source>
</reference>
<dbReference type="EMBL" id="MF994813">
    <property type="protein sequence ID" value="AVI07412.1"/>
    <property type="molecule type" value="Genomic_DNA"/>
</dbReference>
<sequence>MSIVLLHSPHPLFLIKTERPLDPIYREIYCFFDIYQGYVYCVPCNFYVNFCYFFLMLSN</sequence>
<organism evidence="2">
    <name type="scientific">Human betaherpesvirus 6A</name>
    <dbReference type="NCBI Taxonomy" id="32603"/>
    <lineage>
        <taxon>Viruses</taxon>
        <taxon>Duplodnaviria</taxon>
        <taxon>Heunggongvirae</taxon>
        <taxon>Peploviricota</taxon>
        <taxon>Herviviricetes</taxon>
        <taxon>Herpesvirales</taxon>
        <taxon>Orthoherpesviridae</taxon>
        <taxon>Betaherpesvirinae</taxon>
        <taxon>Roseolovirus</taxon>
        <taxon>Roseolovirus humanbeta6a</taxon>
    </lineage>
</organism>
<evidence type="ECO:0000256" key="1">
    <source>
        <dbReference type="SAM" id="Phobius"/>
    </source>
</evidence>
<accession>A0A2L2Q8P6</accession>
<name>A0A2L2Q8P6_9BETA</name>
<keyword evidence="1" id="KW-1133">Transmembrane helix</keyword>
<evidence type="ECO:0000313" key="2">
    <source>
        <dbReference type="EMBL" id="AVI07412.1"/>
    </source>
</evidence>
<feature type="transmembrane region" description="Helical" evidence="1">
    <location>
        <begin position="37"/>
        <end position="57"/>
    </location>
</feature>
<keyword evidence="1" id="KW-0472">Membrane</keyword>
<proteinExistence type="predicted"/>